<dbReference type="CDD" id="cd00093">
    <property type="entry name" value="HTH_XRE"/>
    <property type="match status" value="1"/>
</dbReference>
<dbReference type="Gene3D" id="1.10.260.40">
    <property type="entry name" value="lambda repressor-like DNA-binding domains"/>
    <property type="match status" value="1"/>
</dbReference>
<reference evidence="2 3" key="1">
    <citation type="submission" date="2019-02" db="EMBL/GenBank/DDBJ databases">
        <title>Draft genome sequence of Amycolatopsis sp. 8-3EHSu isolated from roots of Suaeda maritima.</title>
        <authorList>
            <person name="Duangmal K."/>
            <person name="Chantavorakit T."/>
        </authorList>
    </citation>
    <scope>NUCLEOTIDE SEQUENCE [LARGE SCALE GENOMIC DNA]</scope>
    <source>
        <strain evidence="2 3">8-3EHSu</strain>
    </source>
</reference>
<gene>
    <name evidence="2" type="ORF">EWH70_20455</name>
</gene>
<accession>A0A4Q7J531</accession>
<comment type="caution">
    <text evidence="2">The sequence shown here is derived from an EMBL/GenBank/DDBJ whole genome shotgun (WGS) entry which is preliminary data.</text>
</comment>
<dbReference type="Pfam" id="PF13560">
    <property type="entry name" value="HTH_31"/>
    <property type="match status" value="1"/>
</dbReference>
<dbReference type="OrthoDB" id="4285266at2"/>
<dbReference type="SMART" id="SM00530">
    <property type="entry name" value="HTH_XRE"/>
    <property type="match status" value="1"/>
</dbReference>
<proteinExistence type="predicted"/>
<dbReference type="EMBL" id="SFCC01000010">
    <property type="protein sequence ID" value="RZQ62179.1"/>
    <property type="molecule type" value="Genomic_DNA"/>
</dbReference>
<dbReference type="Pfam" id="PF19054">
    <property type="entry name" value="DUF5753"/>
    <property type="match status" value="1"/>
</dbReference>
<evidence type="ECO:0000259" key="1">
    <source>
        <dbReference type="PROSITE" id="PS50943"/>
    </source>
</evidence>
<evidence type="ECO:0000313" key="2">
    <source>
        <dbReference type="EMBL" id="RZQ62179.1"/>
    </source>
</evidence>
<dbReference type="GO" id="GO:0003677">
    <property type="term" value="F:DNA binding"/>
    <property type="evidence" value="ECO:0007669"/>
    <property type="project" value="InterPro"/>
</dbReference>
<evidence type="ECO:0000313" key="3">
    <source>
        <dbReference type="Proteomes" id="UP000292003"/>
    </source>
</evidence>
<keyword evidence="3" id="KW-1185">Reference proteome</keyword>
<dbReference type="SUPFAM" id="SSF47413">
    <property type="entry name" value="lambda repressor-like DNA-binding domains"/>
    <property type="match status" value="1"/>
</dbReference>
<dbReference type="InterPro" id="IPR010982">
    <property type="entry name" value="Lambda_DNA-bd_dom_sf"/>
</dbReference>
<dbReference type="InterPro" id="IPR001387">
    <property type="entry name" value="Cro/C1-type_HTH"/>
</dbReference>
<sequence length="289" mass="33526">MAVQGPVMPRRRIANELRRLREESGHTLEHVARELMISTSKLSRLENAQGSPKPRDVRDLIQFYGLAGSQLAAKLTRWVKASDEDGWWVDYSKTLPTGLDAHIAYETEASVARVYTIPVIPVLLQTRDYARAYYSTAEPWWTAGEIKQLVEVREHRKRALDEREDMDPLRLVAVTHEASIRQLVGSKSIMREQLDYLVERSTHSNIELRVFPFSTPSLFTSTGMYAYFEFPDELDDDIVNIETHAGFRYIESPETVAHYREYYEELYRHALDPEDTRSLLRKVRDESFG</sequence>
<protein>
    <submittedName>
        <fullName evidence="2">XRE family transcriptional regulator</fullName>
    </submittedName>
</protein>
<dbReference type="Proteomes" id="UP000292003">
    <property type="component" value="Unassembled WGS sequence"/>
</dbReference>
<organism evidence="2 3">
    <name type="scientific">Amycolatopsis suaedae</name>
    <dbReference type="NCBI Taxonomy" id="2510978"/>
    <lineage>
        <taxon>Bacteria</taxon>
        <taxon>Bacillati</taxon>
        <taxon>Actinomycetota</taxon>
        <taxon>Actinomycetes</taxon>
        <taxon>Pseudonocardiales</taxon>
        <taxon>Pseudonocardiaceae</taxon>
        <taxon>Amycolatopsis</taxon>
    </lineage>
</organism>
<dbReference type="InterPro" id="IPR043917">
    <property type="entry name" value="DUF5753"/>
</dbReference>
<feature type="domain" description="HTH cro/C1-type" evidence="1">
    <location>
        <begin position="17"/>
        <end position="71"/>
    </location>
</feature>
<name>A0A4Q7J531_9PSEU</name>
<dbReference type="AlphaFoldDB" id="A0A4Q7J531"/>
<dbReference type="PROSITE" id="PS50943">
    <property type="entry name" value="HTH_CROC1"/>
    <property type="match status" value="1"/>
</dbReference>